<dbReference type="InterPro" id="IPR033121">
    <property type="entry name" value="PEPTIDASE_A1"/>
</dbReference>
<feature type="transmembrane region" description="Helical" evidence="2">
    <location>
        <begin position="801"/>
        <end position="823"/>
    </location>
</feature>
<keyword evidence="2" id="KW-1133">Transmembrane helix</keyword>
<keyword evidence="5" id="KW-0645">Protease</keyword>
<feature type="transmembrane region" description="Helical" evidence="2">
    <location>
        <begin position="734"/>
        <end position="755"/>
    </location>
</feature>
<dbReference type="Pfam" id="PF20151">
    <property type="entry name" value="DUF6533"/>
    <property type="match status" value="1"/>
</dbReference>
<sequence>MFIKSSLITLALVFSTCNGKDKYNATTSTTSVHKSGKFSISYADGSSVSGPVYTDTVTVAGVTAKNQYFSPVTTLSSSFAGDARDGILGMAYPALSQFNQNPFFNSAKAQGAVKSGVFAFKLAKSGSELYLGGTNSKLYTGSIEYHAVVGSGFWQIGSGKVQVGAKTVVSNIRTIIDSGTTLIYGPPSQVATLYASIPGSKASGNGFYTFPCTSVPNNVAFSWGGKSWTISAANMNLGRESATRCVGAIVGQDLGLGTNVWLVGDSFMKNVYSVFSFDQNAVGFASLKLSPWNWNDRTVFINSRPWKPMFPMTWLSARGFTPYPLVAELWVSPETTASASLPYALRLPDRSDEQSLDNSLMQLKVAPAQDAVGRDVMLKIISKDSVEYRICQDLLRCDITSPGNFQGVLPPLAILDTPHQFSFIVTPRWGHAGKLRLFETVGDVIHYVRCLLKDLDHQNILVNCYSLYQSVYDLQAEMREHRRSPEIAYCLFDFDRALQFPLDTPLRSCRTPASGAMVALSPYHPLDVSFGESEYNPFAFDVACLGNMFKLHFSHATTEFPMLAPLFDKMTTHFISERFSAPEALEFLEYAVKTSTKATYWSTLSPSFHVSWGAYKMPPLSWTYYVLDHIVDYRVGWKLLTFLQRVVGIEHSYTNLHFIEFDHLKVAILRPSQDEPRSTRQSGQRVQAAGMQWVWHCSQAPPVREVAPRRVYRTTYNMSSSDVAEIIAEYESSFVSLCCSYATFVYICYDWLLTLDEEINLFWNRRVSAASILYFAIRYLVIIFWIMGYPTNNLRGVSCEAYMYTIMVTQLLIYVFPAAFSALRVYALTAKNKILAAIVFLFALGPVYANSAHFAWEKPMYLPEWGCVIDDNADHRMGVM</sequence>
<dbReference type="SUPFAM" id="SSF50630">
    <property type="entry name" value="Acid proteases"/>
    <property type="match status" value="1"/>
</dbReference>
<dbReference type="EMBL" id="ML122268">
    <property type="protein sequence ID" value="RPD59803.1"/>
    <property type="molecule type" value="Genomic_DNA"/>
</dbReference>
<evidence type="ECO:0000256" key="1">
    <source>
        <dbReference type="ARBA" id="ARBA00007447"/>
    </source>
</evidence>
<gene>
    <name evidence="5" type="ORF">L227DRAFT_563848</name>
</gene>
<dbReference type="InterPro" id="IPR021109">
    <property type="entry name" value="Peptidase_aspartic_dom_sf"/>
</dbReference>
<dbReference type="CDD" id="cd05471">
    <property type="entry name" value="pepsin_like"/>
    <property type="match status" value="1"/>
</dbReference>
<feature type="signal peptide" evidence="3">
    <location>
        <begin position="1"/>
        <end position="19"/>
    </location>
</feature>
<feature type="chain" id="PRO_5023044752" evidence="3">
    <location>
        <begin position="20"/>
        <end position="880"/>
    </location>
</feature>
<name>A0A5C2S7H9_9APHY</name>
<dbReference type="PANTHER" id="PTHR47966">
    <property type="entry name" value="BETA-SITE APP-CLEAVING ENZYME, ISOFORM A-RELATED"/>
    <property type="match status" value="1"/>
</dbReference>
<evidence type="ECO:0000256" key="2">
    <source>
        <dbReference type="SAM" id="Phobius"/>
    </source>
</evidence>
<comment type="similarity">
    <text evidence="1">Belongs to the peptidase A1 family.</text>
</comment>
<dbReference type="AlphaFoldDB" id="A0A5C2S7H9"/>
<dbReference type="OrthoDB" id="2722301at2759"/>
<feature type="domain" description="Peptidase A1" evidence="4">
    <location>
        <begin position="1"/>
        <end position="285"/>
    </location>
</feature>
<keyword evidence="5" id="KW-0378">Hydrolase</keyword>
<keyword evidence="6" id="KW-1185">Reference proteome</keyword>
<evidence type="ECO:0000313" key="6">
    <source>
        <dbReference type="Proteomes" id="UP000313359"/>
    </source>
</evidence>
<keyword evidence="2" id="KW-0812">Transmembrane</keyword>
<feature type="transmembrane region" description="Helical" evidence="2">
    <location>
        <begin position="835"/>
        <end position="856"/>
    </location>
</feature>
<dbReference type="Gene3D" id="2.40.70.10">
    <property type="entry name" value="Acid Proteases"/>
    <property type="match status" value="2"/>
</dbReference>
<dbReference type="InterPro" id="IPR045340">
    <property type="entry name" value="DUF6533"/>
</dbReference>
<dbReference type="InterPro" id="IPR034164">
    <property type="entry name" value="Pepsin-like_dom"/>
</dbReference>
<protein>
    <submittedName>
        <fullName evidence="5">Acid protease</fullName>
    </submittedName>
</protein>
<dbReference type="PANTHER" id="PTHR47966:SF51">
    <property type="entry name" value="BETA-SITE APP-CLEAVING ENZYME, ISOFORM A-RELATED"/>
    <property type="match status" value="1"/>
</dbReference>
<dbReference type="PRINTS" id="PR00792">
    <property type="entry name" value="PEPSIN"/>
</dbReference>
<reference evidence="5" key="1">
    <citation type="journal article" date="2018" name="Genome Biol. Evol.">
        <title>Genomics and development of Lentinus tigrinus, a white-rot wood-decaying mushroom with dimorphic fruiting bodies.</title>
        <authorList>
            <person name="Wu B."/>
            <person name="Xu Z."/>
            <person name="Knudson A."/>
            <person name="Carlson A."/>
            <person name="Chen N."/>
            <person name="Kovaka S."/>
            <person name="LaButti K."/>
            <person name="Lipzen A."/>
            <person name="Pennachio C."/>
            <person name="Riley R."/>
            <person name="Schakwitz W."/>
            <person name="Umezawa K."/>
            <person name="Ohm R.A."/>
            <person name="Grigoriev I.V."/>
            <person name="Nagy L.G."/>
            <person name="Gibbons J."/>
            <person name="Hibbett D."/>
        </authorList>
    </citation>
    <scope>NUCLEOTIDE SEQUENCE [LARGE SCALE GENOMIC DNA]</scope>
    <source>
        <strain evidence="5">ALCF2SS1-6</strain>
    </source>
</reference>
<keyword evidence="2" id="KW-0472">Membrane</keyword>
<dbReference type="GO" id="GO:0004190">
    <property type="term" value="F:aspartic-type endopeptidase activity"/>
    <property type="evidence" value="ECO:0007669"/>
    <property type="project" value="InterPro"/>
</dbReference>
<evidence type="ECO:0000256" key="3">
    <source>
        <dbReference type="SAM" id="SignalP"/>
    </source>
</evidence>
<evidence type="ECO:0000259" key="4">
    <source>
        <dbReference type="PROSITE" id="PS51767"/>
    </source>
</evidence>
<dbReference type="GO" id="GO:0006508">
    <property type="term" value="P:proteolysis"/>
    <property type="evidence" value="ECO:0007669"/>
    <property type="project" value="UniProtKB-KW"/>
</dbReference>
<dbReference type="Proteomes" id="UP000313359">
    <property type="component" value="Unassembled WGS sequence"/>
</dbReference>
<organism evidence="5 6">
    <name type="scientific">Lentinus tigrinus ALCF2SS1-6</name>
    <dbReference type="NCBI Taxonomy" id="1328759"/>
    <lineage>
        <taxon>Eukaryota</taxon>
        <taxon>Fungi</taxon>
        <taxon>Dikarya</taxon>
        <taxon>Basidiomycota</taxon>
        <taxon>Agaricomycotina</taxon>
        <taxon>Agaricomycetes</taxon>
        <taxon>Polyporales</taxon>
        <taxon>Polyporaceae</taxon>
        <taxon>Lentinus</taxon>
    </lineage>
</organism>
<dbReference type="InterPro" id="IPR001461">
    <property type="entry name" value="Aspartic_peptidase_A1"/>
</dbReference>
<accession>A0A5C2S7H9</accession>
<dbReference type="PROSITE" id="PS51767">
    <property type="entry name" value="PEPTIDASE_A1"/>
    <property type="match status" value="1"/>
</dbReference>
<feature type="transmembrane region" description="Helical" evidence="2">
    <location>
        <begin position="767"/>
        <end position="789"/>
    </location>
</feature>
<dbReference type="STRING" id="1328759.A0A5C2S7H9"/>
<evidence type="ECO:0000313" key="5">
    <source>
        <dbReference type="EMBL" id="RPD59803.1"/>
    </source>
</evidence>
<dbReference type="Pfam" id="PF00026">
    <property type="entry name" value="Asp"/>
    <property type="match status" value="1"/>
</dbReference>
<keyword evidence="3" id="KW-0732">Signal</keyword>
<proteinExistence type="inferred from homology"/>